<dbReference type="Gene3D" id="2.60.120.10">
    <property type="entry name" value="Jelly Rolls"/>
    <property type="match status" value="1"/>
</dbReference>
<dbReference type="PANTHER" id="PTHR43280">
    <property type="entry name" value="ARAC-FAMILY TRANSCRIPTIONAL REGULATOR"/>
    <property type="match status" value="1"/>
</dbReference>
<evidence type="ECO:0000256" key="1">
    <source>
        <dbReference type="ARBA" id="ARBA00023015"/>
    </source>
</evidence>
<dbReference type="PRINTS" id="PR00032">
    <property type="entry name" value="HTHARAC"/>
</dbReference>
<dbReference type="Pfam" id="PF02311">
    <property type="entry name" value="AraC_binding"/>
    <property type="match status" value="1"/>
</dbReference>
<dbReference type="PANTHER" id="PTHR43280:SF19">
    <property type="entry name" value="4-HYDROXYPHENYLACETATE CATABOLISM PROTEIN"/>
    <property type="match status" value="1"/>
</dbReference>
<dbReference type="SMART" id="SM00342">
    <property type="entry name" value="HTH_ARAC"/>
    <property type="match status" value="1"/>
</dbReference>
<dbReference type="InterPro" id="IPR011983">
    <property type="entry name" value="HpaA_TReg"/>
</dbReference>
<dbReference type="PROSITE" id="PS01124">
    <property type="entry name" value="HTH_ARAC_FAMILY_2"/>
    <property type="match status" value="1"/>
</dbReference>
<evidence type="ECO:0000256" key="4">
    <source>
        <dbReference type="ARBA" id="ARBA00023163"/>
    </source>
</evidence>
<gene>
    <name evidence="6" type="primary">hpaA</name>
    <name evidence="6" type="ORF">LIN78_15510</name>
</gene>
<evidence type="ECO:0000256" key="2">
    <source>
        <dbReference type="ARBA" id="ARBA00023125"/>
    </source>
</evidence>
<keyword evidence="7" id="KW-1185">Reference proteome</keyword>
<comment type="caution">
    <text evidence="6">The sequence shown here is derived from an EMBL/GenBank/DDBJ whole genome shotgun (WGS) entry which is preliminary data.</text>
</comment>
<organism evidence="6 7">
    <name type="scientific">Leeia speluncae</name>
    <dbReference type="NCBI Taxonomy" id="2884804"/>
    <lineage>
        <taxon>Bacteria</taxon>
        <taxon>Pseudomonadati</taxon>
        <taxon>Pseudomonadota</taxon>
        <taxon>Betaproteobacteria</taxon>
        <taxon>Neisseriales</taxon>
        <taxon>Leeiaceae</taxon>
        <taxon>Leeia</taxon>
    </lineage>
</organism>
<keyword evidence="4" id="KW-0804">Transcription</keyword>
<evidence type="ECO:0000259" key="5">
    <source>
        <dbReference type="PROSITE" id="PS01124"/>
    </source>
</evidence>
<dbReference type="NCBIfam" id="TIGR02297">
    <property type="entry name" value="HpaA"/>
    <property type="match status" value="1"/>
</dbReference>
<keyword evidence="3" id="KW-0010">Activator</keyword>
<evidence type="ECO:0000256" key="3">
    <source>
        <dbReference type="ARBA" id="ARBA00023159"/>
    </source>
</evidence>
<name>A0ABS8D9R4_9NEIS</name>
<sequence>MSVIPNIDIGKVYDHQYDGAEVHYESFGRMADFFGRTTPAHHHDRFYQIHFLDSGVIQLQLDDHFYLARAPLVFFTPPAIPHAFSTEPVADGHVLTIRQDIVRNLHGAVASELPSNLLTQPFCLEIANQSFAVQQTFRQICDCILLLKNEFSQHEAGRTWALQQLTQLIVLSLFRIAPNSQATPDAGRGDRKLFQQFTLLIDQHYDQHWPLSTYASELCITEAKLNEICRRVANLPSKQLVFERLILEGKRQLLFAATPIAQVAYQLGFKDPAYFSRFFTKQVGMTPLQYRQISSDKMNKMRLAGNISGPND</sequence>
<dbReference type="SUPFAM" id="SSF51182">
    <property type="entry name" value="RmlC-like cupins"/>
    <property type="match status" value="1"/>
</dbReference>
<keyword evidence="1" id="KW-0805">Transcription regulation</keyword>
<keyword evidence="2" id="KW-0238">DNA-binding</keyword>
<dbReference type="Pfam" id="PF12833">
    <property type="entry name" value="HTH_18"/>
    <property type="match status" value="1"/>
</dbReference>
<proteinExistence type="predicted"/>
<dbReference type="EMBL" id="JAJBZT010000010">
    <property type="protein sequence ID" value="MCB6184955.1"/>
    <property type="molecule type" value="Genomic_DNA"/>
</dbReference>
<dbReference type="InterPro" id="IPR014710">
    <property type="entry name" value="RmlC-like_jellyroll"/>
</dbReference>
<dbReference type="InterPro" id="IPR003313">
    <property type="entry name" value="AraC-bd"/>
</dbReference>
<accession>A0ABS8D9R4</accession>
<evidence type="ECO:0000313" key="6">
    <source>
        <dbReference type="EMBL" id="MCB6184955.1"/>
    </source>
</evidence>
<protein>
    <submittedName>
        <fullName evidence="6">4-hydroxyphenylacetate catabolism regulatory protein HpaA</fullName>
    </submittedName>
</protein>
<dbReference type="InterPro" id="IPR011051">
    <property type="entry name" value="RmlC_Cupin_sf"/>
</dbReference>
<dbReference type="Proteomes" id="UP001165395">
    <property type="component" value="Unassembled WGS sequence"/>
</dbReference>
<reference evidence="6" key="1">
    <citation type="submission" date="2021-10" db="EMBL/GenBank/DDBJ databases">
        <title>The complete genome sequence of Leeia sp. TBRC 13508.</title>
        <authorList>
            <person name="Charoenyingcharoen P."/>
            <person name="Yukphan P."/>
        </authorList>
    </citation>
    <scope>NUCLEOTIDE SEQUENCE</scope>
    <source>
        <strain evidence="6">TBRC 13508</strain>
    </source>
</reference>
<feature type="domain" description="HTH araC/xylS-type" evidence="5">
    <location>
        <begin position="195"/>
        <end position="293"/>
    </location>
</feature>
<evidence type="ECO:0000313" key="7">
    <source>
        <dbReference type="Proteomes" id="UP001165395"/>
    </source>
</evidence>
<dbReference type="InterPro" id="IPR020449">
    <property type="entry name" value="Tscrpt_reg_AraC-type_HTH"/>
</dbReference>
<dbReference type="RefSeq" id="WP_227181773.1">
    <property type="nucleotide sequence ID" value="NZ_JAJBZT010000010.1"/>
</dbReference>
<dbReference type="SUPFAM" id="SSF46689">
    <property type="entry name" value="Homeodomain-like"/>
    <property type="match status" value="1"/>
</dbReference>
<dbReference type="InterPro" id="IPR018060">
    <property type="entry name" value="HTH_AraC"/>
</dbReference>
<dbReference type="InterPro" id="IPR009057">
    <property type="entry name" value="Homeodomain-like_sf"/>
</dbReference>
<dbReference type="Gene3D" id="1.10.10.60">
    <property type="entry name" value="Homeodomain-like"/>
    <property type="match status" value="1"/>
</dbReference>